<dbReference type="NCBIfam" id="TIGR01256">
    <property type="entry name" value="modA"/>
    <property type="match status" value="1"/>
</dbReference>
<organism evidence="6 7">
    <name type="scientific">Tissierella carlieri</name>
    <dbReference type="NCBI Taxonomy" id="689904"/>
    <lineage>
        <taxon>Bacteria</taxon>
        <taxon>Bacillati</taxon>
        <taxon>Bacillota</taxon>
        <taxon>Tissierellia</taxon>
        <taxon>Tissierellales</taxon>
        <taxon>Tissierellaceae</taxon>
        <taxon>Tissierella</taxon>
    </lineage>
</organism>
<sequence length="285" mass="30957">MKLKKLFIILLSLVLVSTFMVGCSKGITNNPNEDTEVKAEDKSEADKEEKVEPKEPVELLISAAASLTDVLGELAEVYKTVEPETTLTFTFGGSGALQTQIEEGAPVDVFMSAAQKQMNALEEGGHILDGTIKTLLVNKVVLITPKDGKIDIKSFEDLAKDEIKKIAIGDPGNVPVGQYSEEIFNNLNIADKINSKLVLANDVRTVLTWVESGEVDCGIVYATDAFTSDSINIITEAPEGSHKEVSYPVAVIKDSQNSGRSQAFLDFLSTDEAIKLFEKYGFSMK</sequence>
<dbReference type="PROSITE" id="PS51257">
    <property type="entry name" value="PROKAR_LIPOPROTEIN"/>
    <property type="match status" value="1"/>
</dbReference>
<dbReference type="RefSeq" id="WP_216560136.1">
    <property type="nucleotide sequence ID" value="NZ_JAHLOH010000040.1"/>
</dbReference>
<evidence type="ECO:0000313" key="7">
    <source>
        <dbReference type="Proteomes" id="UP001524478"/>
    </source>
</evidence>
<dbReference type="CDD" id="cd13537">
    <property type="entry name" value="PBP2_YvgL_like"/>
    <property type="match status" value="1"/>
</dbReference>
<gene>
    <name evidence="6" type="primary">modA</name>
    <name evidence="6" type="ORF">NE686_21300</name>
</gene>
<dbReference type="PIRSF" id="PIRSF004846">
    <property type="entry name" value="ModA"/>
    <property type="match status" value="1"/>
</dbReference>
<keyword evidence="7" id="KW-1185">Reference proteome</keyword>
<accession>A0ABT1SGN1</accession>
<dbReference type="InterPro" id="IPR005950">
    <property type="entry name" value="ModA"/>
</dbReference>
<comment type="caution">
    <text evidence="6">The sequence shown here is derived from an EMBL/GenBank/DDBJ whole genome shotgun (WGS) entry which is preliminary data.</text>
</comment>
<evidence type="ECO:0000256" key="2">
    <source>
        <dbReference type="ARBA" id="ARBA00022723"/>
    </source>
</evidence>
<dbReference type="EMBL" id="JANGAC010000026">
    <property type="protein sequence ID" value="MCQ4925647.1"/>
    <property type="molecule type" value="Genomic_DNA"/>
</dbReference>
<keyword evidence="2" id="KW-0479">Metal-binding</keyword>
<comment type="similarity">
    <text evidence="1">Belongs to the bacterial solute-binding protein ModA family.</text>
</comment>
<feature type="compositionally biased region" description="Basic and acidic residues" evidence="4">
    <location>
        <begin position="35"/>
        <end position="53"/>
    </location>
</feature>
<evidence type="ECO:0000256" key="4">
    <source>
        <dbReference type="SAM" id="MobiDB-lite"/>
    </source>
</evidence>
<name>A0ABT1SGN1_9FIRM</name>
<proteinExistence type="inferred from homology"/>
<dbReference type="PANTHER" id="PTHR30632">
    <property type="entry name" value="MOLYBDATE-BINDING PERIPLASMIC PROTEIN"/>
    <property type="match status" value="1"/>
</dbReference>
<feature type="chain" id="PRO_5045958037" evidence="5">
    <location>
        <begin position="23"/>
        <end position="285"/>
    </location>
</feature>
<dbReference type="Proteomes" id="UP001524478">
    <property type="component" value="Unassembled WGS sequence"/>
</dbReference>
<dbReference type="InterPro" id="IPR050682">
    <property type="entry name" value="ModA/WtpA"/>
</dbReference>
<feature type="region of interest" description="Disordered" evidence="4">
    <location>
        <begin position="30"/>
        <end position="53"/>
    </location>
</feature>
<evidence type="ECO:0000256" key="1">
    <source>
        <dbReference type="ARBA" id="ARBA00009175"/>
    </source>
</evidence>
<evidence type="ECO:0000256" key="3">
    <source>
        <dbReference type="ARBA" id="ARBA00022729"/>
    </source>
</evidence>
<keyword evidence="3 5" id="KW-0732">Signal</keyword>
<protein>
    <submittedName>
        <fullName evidence="6">Molybdate ABC transporter substrate-binding protein</fullName>
    </submittedName>
</protein>
<evidence type="ECO:0000313" key="6">
    <source>
        <dbReference type="EMBL" id="MCQ4925647.1"/>
    </source>
</evidence>
<dbReference type="Pfam" id="PF13531">
    <property type="entry name" value="SBP_bac_11"/>
    <property type="match status" value="1"/>
</dbReference>
<evidence type="ECO:0000256" key="5">
    <source>
        <dbReference type="SAM" id="SignalP"/>
    </source>
</evidence>
<dbReference type="InterPro" id="IPR041879">
    <property type="entry name" value="YvgL-like_PBP2"/>
</dbReference>
<reference evidence="6 7" key="1">
    <citation type="submission" date="2022-06" db="EMBL/GenBank/DDBJ databases">
        <title>Isolation of gut microbiota from human fecal samples.</title>
        <authorList>
            <person name="Pamer E.G."/>
            <person name="Barat B."/>
            <person name="Waligurski E."/>
            <person name="Medina S."/>
            <person name="Paddock L."/>
            <person name="Mostad J."/>
        </authorList>
    </citation>
    <scope>NUCLEOTIDE SEQUENCE [LARGE SCALE GENOMIC DNA]</scope>
    <source>
        <strain evidence="6 7">DFI.7.95</strain>
    </source>
</reference>
<dbReference type="PANTHER" id="PTHR30632:SF0">
    <property type="entry name" value="SULFATE-BINDING PROTEIN"/>
    <property type="match status" value="1"/>
</dbReference>
<feature type="signal peptide" evidence="5">
    <location>
        <begin position="1"/>
        <end position="22"/>
    </location>
</feature>